<dbReference type="EMBL" id="CM016559">
    <property type="protein sequence ID" value="TKW00511.1"/>
    <property type="molecule type" value="Genomic_DNA"/>
</dbReference>
<accession>A0A4U6TEB1</accession>
<proteinExistence type="predicted"/>
<evidence type="ECO:0008006" key="3">
    <source>
        <dbReference type="Google" id="ProtNLM"/>
    </source>
</evidence>
<name>A0A4U6TEB1_SETVI</name>
<dbReference type="Proteomes" id="UP000298652">
    <property type="component" value="Chromosome 8"/>
</dbReference>
<evidence type="ECO:0000313" key="1">
    <source>
        <dbReference type="EMBL" id="TKW00511.1"/>
    </source>
</evidence>
<gene>
    <name evidence="1" type="ORF">SEVIR_8G113900v2</name>
</gene>
<dbReference type="Gramene" id="TKW00511">
    <property type="protein sequence ID" value="TKW00511"/>
    <property type="gene ID" value="SEVIR_8G113900v2"/>
</dbReference>
<evidence type="ECO:0000313" key="2">
    <source>
        <dbReference type="Proteomes" id="UP000298652"/>
    </source>
</evidence>
<sequence>MFLLSYDCVLCHHGVEETLFHLLLGCSFAQECWIHLGIFANLLDEPYDILESFKQQLQVPFFMEIIIIMSWSIWNDWIFKGISQFVQSYLSTFKLVFTQVILRVKEDWKSTMSWLDQIV</sequence>
<reference evidence="1" key="1">
    <citation type="submission" date="2019-03" db="EMBL/GenBank/DDBJ databases">
        <title>WGS assembly of Setaria viridis.</title>
        <authorList>
            <person name="Huang P."/>
            <person name="Jenkins J."/>
            <person name="Grimwood J."/>
            <person name="Barry K."/>
            <person name="Healey A."/>
            <person name="Mamidi S."/>
            <person name="Sreedasyam A."/>
            <person name="Shu S."/>
            <person name="Feldman M."/>
            <person name="Wu J."/>
            <person name="Yu Y."/>
            <person name="Chen C."/>
            <person name="Johnson J."/>
            <person name="Rokhsar D."/>
            <person name="Baxter I."/>
            <person name="Schmutz J."/>
            <person name="Brutnell T."/>
            <person name="Kellogg E."/>
        </authorList>
    </citation>
    <scope>NUCLEOTIDE SEQUENCE [LARGE SCALE GENOMIC DNA]</scope>
</reference>
<dbReference type="AlphaFoldDB" id="A0A4U6TEB1"/>
<organism evidence="1 2">
    <name type="scientific">Setaria viridis</name>
    <name type="common">Green bristlegrass</name>
    <name type="synonym">Setaria italica subsp. viridis</name>
    <dbReference type="NCBI Taxonomy" id="4556"/>
    <lineage>
        <taxon>Eukaryota</taxon>
        <taxon>Viridiplantae</taxon>
        <taxon>Streptophyta</taxon>
        <taxon>Embryophyta</taxon>
        <taxon>Tracheophyta</taxon>
        <taxon>Spermatophyta</taxon>
        <taxon>Magnoliopsida</taxon>
        <taxon>Liliopsida</taxon>
        <taxon>Poales</taxon>
        <taxon>Poaceae</taxon>
        <taxon>PACMAD clade</taxon>
        <taxon>Panicoideae</taxon>
        <taxon>Panicodae</taxon>
        <taxon>Paniceae</taxon>
        <taxon>Cenchrinae</taxon>
        <taxon>Setaria</taxon>
    </lineage>
</organism>
<keyword evidence="2" id="KW-1185">Reference proteome</keyword>
<protein>
    <recommendedName>
        <fullName evidence="3">Reverse transcriptase zinc-binding domain-containing protein</fullName>
    </recommendedName>
</protein>